<dbReference type="Proteomes" id="UP000799766">
    <property type="component" value="Unassembled WGS sequence"/>
</dbReference>
<organism evidence="2 3">
    <name type="scientific">Lineolata rhizophorae</name>
    <dbReference type="NCBI Taxonomy" id="578093"/>
    <lineage>
        <taxon>Eukaryota</taxon>
        <taxon>Fungi</taxon>
        <taxon>Dikarya</taxon>
        <taxon>Ascomycota</taxon>
        <taxon>Pezizomycotina</taxon>
        <taxon>Dothideomycetes</taxon>
        <taxon>Dothideomycetes incertae sedis</taxon>
        <taxon>Lineolatales</taxon>
        <taxon>Lineolataceae</taxon>
        <taxon>Lineolata</taxon>
    </lineage>
</organism>
<evidence type="ECO:0000313" key="2">
    <source>
        <dbReference type="EMBL" id="KAF2455381.1"/>
    </source>
</evidence>
<feature type="compositionally biased region" description="Polar residues" evidence="1">
    <location>
        <begin position="90"/>
        <end position="100"/>
    </location>
</feature>
<gene>
    <name evidence="2" type="ORF">BDY21DRAFT_74860</name>
</gene>
<evidence type="ECO:0000256" key="1">
    <source>
        <dbReference type="SAM" id="MobiDB-lite"/>
    </source>
</evidence>
<sequence>MEKARDECKVSPPPRQISAIGQATGQGLFFSRSAPRQKLRFPHCSGGLIATIPASQQNRPTGDGIPLLRLACSPIPDCRGDESAGDHTRQAQPYSVTGPENTRKDETAPCHISPPGHDSAVCLECAGSQSSGGNSAWCRLRVPRCTCSTGRAAMPERQLADGRRHGWWPDDGGGQARKQNQTLGCRLMLIERACRRGVPPE</sequence>
<dbReference type="EMBL" id="MU001687">
    <property type="protein sequence ID" value="KAF2455381.1"/>
    <property type="molecule type" value="Genomic_DNA"/>
</dbReference>
<feature type="compositionally biased region" description="Basic and acidic residues" evidence="1">
    <location>
        <begin position="80"/>
        <end position="89"/>
    </location>
</feature>
<accession>A0A6A6NUH5</accession>
<protein>
    <submittedName>
        <fullName evidence="2">Uncharacterized protein</fullName>
    </submittedName>
</protein>
<name>A0A6A6NUH5_9PEZI</name>
<dbReference type="AlphaFoldDB" id="A0A6A6NUH5"/>
<evidence type="ECO:0000313" key="3">
    <source>
        <dbReference type="Proteomes" id="UP000799766"/>
    </source>
</evidence>
<feature type="region of interest" description="Disordered" evidence="1">
    <location>
        <begin position="80"/>
        <end position="107"/>
    </location>
</feature>
<keyword evidence="3" id="KW-1185">Reference proteome</keyword>
<reference evidence="2" key="1">
    <citation type="journal article" date="2020" name="Stud. Mycol.">
        <title>101 Dothideomycetes genomes: a test case for predicting lifestyles and emergence of pathogens.</title>
        <authorList>
            <person name="Haridas S."/>
            <person name="Albert R."/>
            <person name="Binder M."/>
            <person name="Bloem J."/>
            <person name="Labutti K."/>
            <person name="Salamov A."/>
            <person name="Andreopoulos B."/>
            <person name="Baker S."/>
            <person name="Barry K."/>
            <person name="Bills G."/>
            <person name="Bluhm B."/>
            <person name="Cannon C."/>
            <person name="Castanera R."/>
            <person name="Culley D."/>
            <person name="Daum C."/>
            <person name="Ezra D."/>
            <person name="Gonzalez J."/>
            <person name="Henrissat B."/>
            <person name="Kuo A."/>
            <person name="Liang C."/>
            <person name="Lipzen A."/>
            <person name="Lutzoni F."/>
            <person name="Magnuson J."/>
            <person name="Mondo S."/>
            <person name="Nolan M."/>
            <person name="Ohm R."/>
            <person name="Pangilinan J."/>
            <person name="Park H.-J."/>
            <person name="Ramirez L."/>
            <person name="Alfaro M."/>
            <person name="Sun H."/>
            <person name="Tritt A."/>
            <person name="Yoshinaga Y."/>
            <person name="Zwiers L.-H."/>
            <person name="Turgeon B."/>
            <person name="Goodwin S."/>
            <person name="Spatafora J."/>
            <person name="Crous P."/>
            <person name="Grigoriev I."/>
        </authorList>
    </citation>
    <scope>NUCLEOTIDE SEQUENCE</scope>
    <source>
        <strain evidence="2">ATCC 16933</strain>
    </source>
</reference>
<proteinExistence type="predicted"/>